<keyword evidence="3" id="KW-1185">Reference proteome</keyword>
<gene>
    <name evidence="2" type="ORF">H6G97_44570</name>
</gene>
<sequence>MDHIFQANYQKQQPHPLKDRTGDDYVQIFPGNIPQMSYASNDITVGSLISQTE</sequence>
<reference evidence="2 3" key="1">
    <citation type="journal article" date="2020" name="ISME J.">
        <title>Comparative genomics reveals insights into cyanobacterial evolution and habitat adaptation.</title>
        <authorList>
            <person name="Chen M.Y."/>
            <person name="Teng W.K."/>
            <person name="Zhao L."/>
            <person name="Hu C.X."/>
            <person name="Zhou Y.K."/>
            <person name="Han B.P."/>
            <person name="Song L.R."/>
            <person name="Shu W.S."/>
        </authorList>
    </citation>
    <scope>NUCLEOTIDE SEQUENCE [LARGE SCALE GENOMIC DNA]</scope>
    <source>
        <strain evidence="2 3">FACHB-838</strain>
    </source>
</reference>
<organism evidence="2 3">
    <name type="scientific">Nostoc flagelliforme FACHB-838</name>
    <dbReference type="NCBI Taxonomy" id="2692904"/>
    <lineage>
        <taxon>Bacteria</taxon>
        <taxon>Bacillati</taxon>
        <taxon>Cyanobacteriota</taxon>
        <taxon>Cyanophyceae</taxon>
        <taxon>Nostocales</taxon>
        <taxon>Nostocaceae</taxon>
        <taxon>Nostoc</taxon>
    </lineage>
</organism>
<evidence type="ECO:0000256" key="1">
    <source>
        <dbReference type="SAM" id="MobiDB-lite"/>
    </source>
</evidence>
<dbReference type="EMBL" id="JACJSI010000373">
    <property type="protein sequence ID" value="MBD2536025.1"/>
    <property type="molecule type" value="Genomic_DNA"/>
</dbReference>
<accession>A0ABR8E682</accession>
<evidence type="ECO:0000313" key="2">
    <source>
        <dbReference type="EMBL" id="MBD2536025.1"/>
    </source>
</evidence>
<proteinExistence type="predicted"/>
<evidence type="ECO:0000313" key="3">
    <source>
        <dbReference type="Proteomes" id="UP000623440"/>
    </source>
</evidence>
<comment type="caution">
    <text evidence="2">The sequence shown here is derived from an EMBL/GenBank/DDBJ whole genome shotgun (WGS) entry which is preliminary data.</text>
</comment>
<dbReference type="RefSeq" id="WP_190946798.1">
    <property type="nucleotide sequence ID" value="NZ_JACJSI010000373.1"/>
</dbReference>
<name>A0ABR8E682_9NOSO</name>
<dbReference type="Proteomes" id="UP000623440">
    <property type="component" value="Unassembled WGS sequence"/>
</dbReference>
<protein>
    <submittedName>
        <fullName evidence="2">Uncharacterized protein</fullName>
    </submittedName>
</protein>
<feature type="region of interest" description="Disordered" evidence="1">
    <location>
        <begin position="1"/>
        <end position="21"/>
    </location>
</feature>